<protein>
    <submittedName>
        <fullName evidence="2">Uncharacterized protein</fullName>
    </submittedName>
</protein>
<reference evidence="3" key="2">
    <citation type="submission" date="2016-02" db="EMBL/GenBank/DDBJ databases">
        <title>Genome sequencing of Aspergillus luchuensis NBRC 4314.</title>
        <authorList>
            <person name="Yamada O."/>
        </authorList>
    </citation>
    <scope>NUCLEOTIDE SEQUENCE [LARGE SCALE GENOMIC DNA]</scope>
    <source>
        <strain evidence="3">RIB 2604</strain>
    </source>
</reference>
<evidence type="ECO:0000313" key="2">
    <source>
        <dbReference type="EMBL" id="GAT24024.1"/>
    </source>
</evidence>
<name>A0A146FCT4_ASPKA</name>
<gene>
    <name evidence="1" type="ORF">AKAW2_11125S</name>
    <name evidence="2" type="ORF">RIB2604_01711670</name>
</gene>
<sequence length="557" mass="61360">MTTQTQERFSAATKADYFPVQPSAIYHEPTDDVLTVDGICHTPRPHCLAELKRVLAKHATSPSTPSMRIWVYMARAILGEPVEQEEHVLAPEDGADNAIANSFGWFTPENATEVMTGDDHPLLSLPAAVCAPLWSIRSAGIFHPEWMQEALGIIISRASGTSFDPCVAITRSIDPESRLNQVSAMTGLGKLRVSNLSTGGLSGLFYLALTSPEAMTEEARAVTAFYHGLPYADELSVCDQGGQWAHLPNLAGPLLAAEKLLSGPRPEIFDRVLFSYHCCTMDPKTPPFSSNYSISTLFLARLYDSTLPSFLDCIKALDPISIFGTRATAWGTVFSNDIFDYVNDQKSGRALNFCWAVGTWDGPIICARMFRGCLLANARIAREAPGPLFAILFMEFVYLYSARYCYWAISQKCDTDIPLDDTYIPCTFDEIPSPDTPPVGGFRAALRAAFAESLPDGRNGHSEVPDITANKSGQSLSPWQGLAATKCDWDNPHKNFDNLAMGATYEILACLDRGVYKSSRGLYNAHLAWMIRQYDILVECGRDNLAVGRYYVSHRLK</sequence>
<dbReference type="AlphaFoldDB" id="A0A146FCT4"/>
<evidence type="ECO:0000313" key="3">
    <source>
        <dbReference type="Proteomes" id="UP000075230"/>
    </source>
</evidence>
<organism evidence="2 3">
    <name type="scientific">Aspergillus kawachii</name>
    <name type="common">White koji mold</name>
    <name type="synonym">Aspergillus awamori var. kawachi</name>
    <dbReference type="NCBI Taxonomy" id="1069201"/>
    <lineage>
        <taxon>Eukaryota</taxon>
        <taxon>Fungi</taxon>
        <taxon>Dikarya</taxon>
        <taxon>Ascomycota</taxon>
        <taxon>Pezizomycotina</taxon>
        <taxon>Eurotiomycetes</taxon>
        <taxon>Eurotiomycetidae</taxon>
        <taxon>Eurotiales</taxon>
        <taxon>Aspergillaceae</taxon>
        <taxon>Aspergillus</taxon>
        <taxon>Aspergillus subgen. Circumdati</taxon>
    </lineage>
</organism>
<dbReference type="GeneID" id="64955404"/>
<dbReference type="Proteomes" id="UP000661280">
    <property type="component" value="Chromosome 1"/>
</dbReference>
<dbReference type="RefSeq" id="XP_041537845.1">
    <property type="nucleotide sequence ID" value="XM_041682178.1"/>
</dbReference>
<dbReference type="EMBL" id="AP024425">
    <property type="protein sequence ID" value="BCR94079.1"/>
    <property type="molecule type" value="Genomic_DNA"/>
</dbReference>
<keyword evidence="4" id="KW-1185">Reference proteome</keyword>
<dbReference type="OrthoDB" id="4326707at2759"/>
<dbReference type="VEuPathDB" id="FungiDB:ASPFODRAFT_181499"/>
<dbReference type="Proteomes" id="UP000075230">
    <property type="component" value="Unassembled WGS sequence"/>
</dbReference>
<dbReference type="EMBL" id="BCWF01000017">
    <property type="protein sequence ID" value="GAT24024.1"/>
    <property type="molecule type" value="Genomic_DNA"/>
</dbReference>
<accession>A0A146FCT4</accession>
<proteinExistence type="predicted"/>
<evidence type="ECO:0000313" key="4">
    <source>
        <dbReference type="Proteomes" id="UP000661280"/>
    </source>
</evidence>
<evidence type="ECO:0000313" key="1">
    <source>
        <dbReference type="EMBL" id="BCR94079.1"/>
    </source>
</evidence>
<reference evidence="1" key="3">
    <citation type="submission" date="2021-01" db="EMBL/GenBank/DDBJ databases">
        <authorList>
            <consortium name="Aspergillus luchuensis mut. kawachii IFO 4304 genome sequencing consortium"/>
            <person name="Kazuki M."/>
            <person name="Futagami T."/>
        </authorList>
    </citation>
    <scope>NUCLEOTIDE SEQUENCE</scope>
    <source>
        <strain evidence="1">IFO 4308</strain>
    </source>
</reference>
<reference evidence="1" key="4">
    <citation type="submission" date="2021-02" db="EMBL/GenBank/DDBJ databases">
        <title>Aspergillus luchuensis mut. kawachii IFO 4304 genome sequence.</title>
        <authorList>
            <person name="Mori K."/>
            <person name="Kadooka C."/>
            <person name="Goto M."/>
            <person name="Futagami T."/>
        </authorList>
    </citation>
    <scope>NUCLEOTIDE SEQUENCE</scope>
    <source>
        <strain evidence="1">IFO 4308</strain>
    </source>
</reference>
<reference evidence="2 3" key="1">
    <citation type="journal article" date="2016" name="DNA Res.">
        <title>Genome sequence of Aspergillus luchuensis NBRC 4314.</title>
        <authorList>
            <person name="Yamada O."/>
            <person name="Machida M."/>
            <person name="Hosoyama A."/>
            <person name="Goto M."/>
            <person name="Takahashi T."/>
            <person name="Futagami T."/>
            <person name="Yamagata Y."/>
            <person name="Takeuchi M."/>
            <person name="Kobayashi T."/>
            <person name="Koike H."/>
            <person name="Abe K."/>
            <person name="Asai K."/>
            <person name="Arita M."/>
            <person name="Fujita N."/>
            <person name="Fukuda K."/>
            <person name="Higa K."/>
            <person name="Horikawa H."/>
            <person name="Ishikawa T."/>
            <person name="Jinno K."/>
            <person name="Kato Y."/>
            <person name="Kirimura K."/>
            <person name="Mizutani O."/>
            <person name="Nakasone K."/>
            <person name="Sano M."/>
            <person name="Shiraishi Y."/>
            <person name="Tsukahara M."/>
            <person name="Gomi K."/>
        </authorList>
    </citation>
    <scope>NUCLEOTIDE SEQUENCE [LARGE SCALE GENOMIC DNA]</scope>
    <source>
        <strain evidence="2 3">RIB 2604</strain>
    </source>
</reference>
<dbReference type="KEGG" id="aluc:AKAW2_11125S"/>